<organism evidence="1 2">
    <name type="scientific">Candidatus Andersenbacteria bacterium RIFCSPHIGHO2_12_FULL_45_11</name>
    <dbReference type="NCBI Taxonomy" id="1797281"/>
    <lineage>
        <taxon>Bacteria</taxon>
        <taxon>Candidatus Anderseniibacteriota</taxon>
    </lineage>
</organism>
<accession>A0A1G1X251</accession>
<gene>
    <name evidence="1" type="ORF">A3D99_02240</name>
</gene>
<reference evidence="1 2" key="1">
    <citation type="journal article" date="2016" name="Nat. Commun.">
        <title>Thousands of microbial genomes shed light on interconnected biogeochemical processes in an aquifer system.</title>
        <authorList>
            <person name="Anantharaman K."/>
            <person name="Brown C.T."/>
            <person name="Hug L.A."/>
            <person name="Sharon I."/>
            <person name="Castelle C.J."/>
            <person name="Probst A.J."/>
            <person name="Thomas B.C."/>
            <person name="Singh A."/>
            <person name="Wilkins M.J."/>
            <person name="Karaoz U."/>
            <person name="Brodie E.L."/>
            <person name="Williams K.H."/>
            <person name="Hubbard S.S."/>
            <person name="Banfield J.F."/>
        </authorList>
    </citation>
    <scope>NUCLEOTIDE SEQUENCE [LARGE SCALE GENOMIC DNA]</scope>
</reference>
<dbReference type="EMBL" id="MHHR01000023">
    <property type="protein sequence ID" value="OGY34053.1"/>
    <property type="molecule type" value="Genomic_DNA"/>
</dbReference>
<protein>
    <recommendedName>
        <fullName evidence="3">RNA 2',3'-cyclic 3'-phosphodiesterase</fullName>
    </recommendedName>
</protein>
<dbReference type="InterPro" id="IPR009097">
    <property type="entry name" value="Cyclic_Pdiesterase"/>
</dbReference>
<dbReference type="Gene3D" id="3.90.1140.10">
    <property type="entry name" value="Cyclic phosphodiesterase"/>
    <property type="match status" value="1"/>
</dbReference>
<dbReference type="Proteomes" id="UP000177528">
    <property type="component" value="Unassembled WGS sequence"/>
</dbReference>
<evidence type="ECO:0000313" key="1">
    <source>
        <dbReference type="EMBL" id="OGY34053.1"/>
    </source>
</evidence>
<evidence type="ECO:0000313" key="2">
    <source>
        <dbReference type="Proteomes" id="UP000177528"/>
    </source>
</evidence>
<evidence type="ECO:0008006" key="3">
    <source>
        <dbReference type="Google" id="ProtNLM"/>
    </source>
</evidence>
<dbReference type="SUPFAM" id="SSF55144">
    <property type="entry name" value="LigT-like"/>
    <property type="match status" value="1"/>
</dbReference>
<sequence length="182" mass="19359">MNTFIALGIPKPAAAVLTAALEAYKGKLATRTPEEKWHMTLVFLSDAAFSAEAIQKIQEPLHSAYLPAITILSLGAALPAGRQEGTGQLWAHVHATPALIQVRAILIDRLTQSGIAIPEQELSREFTPHINLGDSSSANGAIGISDTPAKITFAVKEALVLRSISKGDTTMYEKIATIPLVP</sequence>
<name>A0A1G1X251_9BACT</name>
<proteinExistence type="predicted"/>
<dbReference type="AlphaFoldDB" id="A0A1G1X251"/>
<comment type="caution">
    <text evidence="1">The sequence shown here is derived from an EMBL/GenBank/DDBJ whole genome shotgun (WGS) entry which is preliminary data.</text>
</comment>